<comment type="similarity">
    <text evidence="3">Belongs to the HMBS family.</text>
</comment>
<comment type="catalytic activity">
    <reaction evidence="9">
        <text>4 porphobilinogen + H2O = hydroxymethylbilane + 4 NH4(+)</text>
        <dbReference type="Rhea" id="RHEA:13185"/>
        <dbReference type="ChEBI" id="CHEBI:15377"/>
        <dbReference type="ChEBI" id="CHEBI:28938"/>
        <dbReference type="ChEBI" id="CHEBI:57845"/>
        <dbReference type="ChEBI" id="CHEBI:58126"/>
        <dbReference type="EC" id="2.5.1.61"/>
    </reaction>
</comment>
<dbReference type="Pfam" id="PF01379">
    <property type="entry name" value="Porphobil_deam"/>
    <property type="match status" value="1"/>
</dbReference>
<comment type="caution">
    <text evidence="11">The sequence shown here is derived from an EMBL/GenBank/DDBJ whole genome shotgun (WGS) entry which is preliminary data.</text>
</comment>
<dbReference type="GO" id="GO:0006782">
    <property type="term" value="P:protoporphyrinogen IX biosynthetic process"/>
    <property type="evidence" value="ECO:0007669"/>
    <property type="project" value="UniProtKB-UniPathway"/>
</dbReference>
<keyword evidence="6" id="KW-0627">Porphyrin biosynthesis</keyword>
<dbReference type="SUPFAM" id="SSF53850">
    <property type="entry name" value="Periplasmic binding protein-like II"/>
    <property type="match status" value="1"/>
</dbReference>
<dbReference type="PANTHER" id="PTHR11557">
    <property type="entry name" value="PORPHOBILINOGEN DEAMINASE"/>
    <property type="match status" value="1"/>
</dbReference>
<evidence type="ECO:0000259" key="10">
    <source>
        <dbReference type="Pfam" id="PF01379"/>
    </source>
</evidence>
<protein>
    <recommendedName>
        <fullName evidence="4">hydroxymethylbilane synthase</fullName>
        <ecNumber evidence="4">2.5.1.61</ecNumber>
    </recommendedName>
    <alternativeName>
        <fullName evidence="8">Hydroxymethylbilane synthase</fullName>
    </alternativeName>
    <alternativeName>
        <fullName evidence="7">Pre-uroporphyrinogen synthase</fullName>
    </alternativeName>
</protein>
<evidence type="ECO:0000313" key="12">
    <source>
        <dbReference type="Proteomes" id="UP000442694"/>
    </source>
</evidence>
<dbReference type="InterPro" id="IPR022417">
    <property type="entry name" value="Porphobilin_deaminase_N"/>
</dbReference>
<dbReference type="GO" id="GO:0004418">
    <property type="term" value="F:hydroxymethylbilane synthase activity"/>
    <property type="evidence" value="ECO:0007669"/>
    <property type="project" value="UniProtKB-EC"/>
</dbReference>
<dbReference type="AlphaFoldDB" id="A0A833JEJ8"/>
<evidence type="ECO:0000256" key="5">
    <source>
        <dbReference type="ARBA" id="ARBA00022679"/>
    </source>
</evidence>
<dbReference type="EC" id="2.5.1.61" evidence="4"/>
<dbReference type="PANTHER" id="PTHR11557:SF0">
    <property type="entry name" value="PORPHOBILINOGEN DEAMINASE"/>
    <property type="match status" value="1"/>
</dbReference>
<name>A0A833JEJ8_9BACT</name>
<comment type="pathway">
    <text evidence="2">Porphyrin-containing compound metabolism; protoporphyrin-IX biosynthesis; coproporphyrinogen-III from 5-aminolevulinate: step 2/4.</text>
</comment>
<keyword evidence="12" id="KW-1185">Reference proteome</keyword>
<evidence type="ECO:0000256" key="9">
    <source>
        <dbReference type="ARBA" id="ARBA00048169"/>
    </source>
</evidence>
<evidence type="ECO:0000313" key="11">
    <source>
        <dbReference type="EMBL" id="KAB8033240.1"/>
    </source>
</evidence>
<comment type="function">
    <text evidence="1">Tetrapolymerization of the monopyrrole PBG into the hydroxymethylbilane pre-uroporphyrinogen in several discrete steps.</text>
</comment>
<sequence>MNSVVQIATRKSPLALWQALTTQKLLVDLGLNAEIFPVVTTGDKMQKSQLADVHLNSDGQNHLNTGKGLFIKEIQEALLNGQAQVAVHSMKDLPVTQTNGLSIVSVLPRAGARDFLILSPMVIEQLGLDKKSDSDLKKLPFQELKALLLSSSKFCENVIGTTSSRRQMLFRKYIKKDLNLQILRGNVDSRLKRLRNNEFAAIVLAEAGLERLGLLSNSDMFPLPLETFIPATAQGVIAVEIADTNEDLKEQIAQLCCHKTALYAAVERLVLFLLDGDCHSSIGIHLNEYSLFIICARDGKSCETKIILNKKDMDQLKIIFEKNQFIYSSFFKELCSSVFAQKIHSILLKNNFAEVSEVNSIKF</sequence>
<gene>
    <name evidence="11" type="primary">hemC</name>
    <name evidence="11" type="ORF">GCL57_00665</name>
</gene>
<dbReference type="Gene3D" id="3.40.190.10">
    <property type="entry name" value="Periplasmic binding protein-like II"/>
    <property type="match status" value="2"/>
</dbReference>
<accession>A0A833JEJ8</accession>
<evidence type="ECO:0000256" key="4">
    <source>
        <dbReference type="ARBA" id="ARBA00012655"/>
    </source>
</evidence>
<dbReference type="GO" id="GO:0005737">
    <property type="term" value="C:cytoplasm"/>
    <property type="evidence" value="ECO:0007669"/>
    <property type="project" value="TreeGrafter"/>
</dbReference>
<dbReference type="RefSeq" id="WP_152211328.1">
    <property type="nucleotide sequence ID" value="NZ_WFLN01000004.1"/>
</dbReference>
<evidence type="ECO:0000256" key="3">
    <source>
        <dbReference type="ARBA" id="ARBA00005638"/>
    </source>
</evidence>
<evidence type="ECO:0000256" key="7">
    <source>
        <dbReference type="ARBA" id="ARBA00030685"/>
    </source>
</evidence>
<dbReference type="InterPro" id="IPR000860">
    <property type="entry name" value="HemC"/>
</dbReference>
<evidence type="ECO:0000256" key="2">
    <source>
        <dbReference type="ARBA" id="ARBA00004735"/>
    </source>
</evidence>
<dbReference type="EMBL" id="WFLN01000004">
    <property type="protein sequence ID" value="KAB8033240.1"/>
    <property type="molecule type" value="Genomic_DNA"/>
</dbReference>
<evidence type="ECO:0000256" key="1">
    <source>
        <dbReference type="ARBA" id="ARBA00002869"/>
    </source>
</evidence>
<reference evidence="11 12" key="1">
    <citation type="submission" date="2019-10" db="EMBL/GenBank/DDBJ databases">
        <title>New genus of Silvanigrellaceae.</title>
        <authorList>
            <person name="Pitt A."/>
            <person name="Hahn M.W."/>
        </authorList>
    </citation>
    <scope>NUCLEOTIDE SEQUENCE [LARGE SCALE GENOMIC DNA]</scope>
    <source>
        <strain evidence="11 12">33A1-SZDP</strain>
    </source>
</reference>
<dbReference type="UniPathway" id="UPA00251">
    <property type="reaction ID" value="UER00319"/>
</dbReference>
<organism evidence="11 12">
    <name type="scientific">Fluviispira multicolorata</name>
    <dbReference type="NCBI Taxonomy" id="2654512"/>
    <lineage>
        <taxon>Bacteria</taxon>
        <taxon>Pseudomonadati</taxon>
        <taxon>Bdellovibrionota</taxon>
        <taxon>Oligoflexia</taxon>
        <taxon>Silvanigrellales</taxon>
        <taxon>Silvanigrellaceae</taxon>
        <taxon>Fluviispira</taxon>
    </lineage>
</organism>
<keyword evidence="5 11" id="KW-0808">Transferase</keyword>
<feature type="domain" description="Porphobilinogen deaminase N-terminal" evidence="10">
    <location>
        <begin position="5"/>
        <end position="249"/>
    </location>
</feature>
<evidence type="ECO:0000256" key="8">
    <source>
        <dbReference type="ARBA" id="ARBA00033064"/>
    </source>
</evidence>
<evidence type="ECO:0000256" key="6">
    <source>
        <dbReference type="ARBA" id="ARBA00023244"/>
    </source>
</evidence>
<proteinExistence type="inferred from homology"/>
<dbReference type="Proteomes" id="UP000442694">
    <property type="component" value="Unassembled WGS sequence"/>
</dbReference>